<evidence type="ECO:0000256" key="2">
    <source>
        <dbReference type="SAM" id="Phobius"/>
    </source>
</evidence>
<gene>
    <name evidence="4" type="ORF">XU08_C0001G0024</name>
</gene>
<dbReference type="Proteomes" id="UP000051297">
    <property type="component" value="Unassembled WGS sequence"/>
</dbReference>
<feature type="domain" description="LTD" evidence="3">
    <location>
        <begin position="1"/>
        <end position="124"/>
    </location>
</feature>
<evidence type="ECO:0000256" key="1">
    <source>
        <dbReference type="SAM" id="MobiDB-lite"/>
    </source>
</evidence>
<keyword evidence="2" id="KW-0472">Membrane</keyword>
<keyword evidence="2" id="KW-1133">Transmembrane helix</keyword>
<feature type="transmembrane region" description="Helical" evidence="2">
    <location>
        <begin position="344"/>
        <end position="366"/>
    </location>
</feature>
<proteinExistence type="predicted"/>
<name>A0A0T5ZXU5_UNCKA</name>
<dbReference type="EMBL" id="LDXK01000001">
    <property type="protein sequence ID" value="KRT67618.1"/>
    <property type="molecule type" value="Genomic_DNA"/>
</dbReference>
<reference evidence="4 5" key="1">
    <citation type="submission" date="2015-05" db="EMBL/GenBank/DDBJ databases">
        <title>Critical biogeochemical functions in the subsurface are associated with bacteria from new phyla and little studied lineages.</title>
        <authorList>
            <person name="Hug L.A."/>
            <person name="Thomas B.C."/>
            <person name="Sharon I."/>
            <person name="Brown C.T."/>
            <person name="Sharma R."/>
            <person name="Hettich R.L."/>
            <person name="Wilkins M.J."/>
            <person name="Williams K.H."/>
            <person name="Singh A."/>
            <person name="Banfield J.F."/>
        </authorList>
    </citation>
    <scope>NUCLEOTIDE SEQUENCE [LARGE SCALE GENOMIC DNA]</scope>
    <source>
        <strain evidence="4">CSP1-7</strain>
    </source>
</reference>
<dbReference type="Pfam" id="PF00932">
    <property type="entry name" value="LTD"/>
    <property type="match status" value="1"/>
</dbReference>
<keyword evidence="2" id="KW-0812">Transmembrane</keyword>
<accession>A0A0T5ZXU5</accession>
<evidence type="ECO:0000313" key="4">
    <source>
        <dbReference type="EMBL" id="KRT67618.1"/>
    </source>
</evidence>
<protein>
    <recommendedName>
        <fullName evidence="3">LTD domain-containing protein</fullName>
    </recommendedName>
</protein>
<dbReference type="InterPro" id="IPR001322">
    <property type="entry name" value="Lamin_tail_dom"/>
</dbReference>
<feature type="region of interest" description="Disordered" evidence="1">
    <location>
        <begin position="144"/>
        <end position="169"/>
    </location>
</feature>
<dbReference type="STRING" id="1576480.XU08_C0001G0024"/>
<comment type="caution">
    <text evidence="4">The sequence shown here is derived from an EMBL/GenBank/DDBJ whole genome shotgun (WGS) entry which is preliminary data.</text>
</comment>
<dbReference type="AlphaFoldDB" id="A0A0T5ZXU5"/>
<evidence type="ECO:0000259" key="3">
    <source>
        <dbReference type="PROSITE" id="PS51841"/>
    </source>
</evidence>
<evidence type="ECO:0000313" key="5">
    <source>
        <dbReference type="Proteomes" id="UP000051297"/>
    </source>
</evidence>
<dbReference type="PROSITE" id="PS51841">
    <property type="entry name" value="LTD"/>
    <property type="match status" value="1"/>
</dbReference>
<sequence>MVINEIVYDPDQIDTCDDSNGEWVEIKNTDSSTPLTMTNWSVKDATTTLRSFSGEVSANGYAILVSNKSCFLQNHPGVSEFLIIDLNTKIGSGLNNSNGTSGFADQIFIFDEAGTQVAMVEYSDEAVEGKSLALFGGSWEEANPTPGAENVFDPGEPGPSPQPGPESAVTFSAPSSVVGGQEFIVTVSFSNFEPGTYALKVLIGKGDNFIYGNTKGSSDWLTQNGKWAEMPSVSIVHSGSVSKSIRAKVDDDASSGNYAITVSVAEKNGDDYEPLWSTGELETIALKVTAAPVGSHASQVVQTGNADGAENQESPALTQNPESFVQGEVLGEESAQKEEFQLNFYVIVGIFGLIVGSGGLVLGFRYRRNNSVAAR</sequence>
<organism evidence="4 5">
    <name type="scientific">candidate division WWE3 bacterium CSP1-7</name>
    <dbReference type="NCBI Taxonomy" id="1576480"/>
    <lineage>
        <taxon>Bacteria</taxon>
        <taxon>Katanobacteria</taxon>
    </lineage>
</organism>